<sequence length="314" mass="34917">MKSQLRSSQPTTPRRQHQPPESAAGLSQRPDLPLQRTTTIRRLCQDPLRCDKGSGLHSHLVQIPRSVAAGLDVMRQKKTRPGQTESRTLNDKRTRAEPERQQASDLPLEEGSSGPYASITEDRYSRPRDRLRLGAEKGEEQRSALGTSSARPADRRRSGPERQQVLDQALYDCQIEEAFRGLLDKLVRWEISTVEDAQAMKDELGKMALTPTPAPPAAEAEEERSLGPDAVGNEIRPVTEGLEESDTKEQEARKEAESLAFEVVDTLDAGDPGDEYVVYEVEDCQGKTLEDGAGMWYVSYKEVSADVDGEYVLL</sequence>
<feature type="region of interest" description="Disordered" evidence="1">
    <location>
        <begin position="71"/>
        <end position="162"/>
    </location>
</feature>
<dbReference type="GeneID" id="85444574"/>
<comment type="caution">
    <text evidence="2">The sequence shown here is derived from an EMBL/GenBank/DDBJ whole genome shotgun (WGS) entry which is preliminary data.</text>
</comment>
<reference evidence="2" key="1">
    <citation type="submission" date="2021-06" db="EMBL/GenBank/DDBJ databases">
        <title>Comparative genomics, transcriptomics and evolutionary studies reveal genomic signatures of adaptation to plant cell wall in hemibiotrophic fungi.</title>
        <authorList>
            <consortium name="DOE Joint Genome Institute"/>
            <person name="Baroncelli R."/>
            <person name="Diaz J.F."/>
            <person name="Benocci T."/>
            <person name="Peng M."/>
            <person name="Battaglia E."/>
            <person name="Haridas S."/>
            <person name="Andreopoulos W."/>
            <person name="Labutti K."/>
            <person name="Pangilinan J."/>
            <person name="Floch G.L."/>
            <person name="Makela M.R."/>
            <person name="Henrissat B."/>
            <person name="Grigoriev I.V."/>
            <person name="Crouch J.A."/>
            <person name="De Vries R.P."/>
            <person name="Sukno S.A."/>
            <person name="Thon M.R."/>
        </authorList>
    </citation>
    <scope>NUCLEOTIDE SEQUENCE</scope>
    <source>
        <strain evidence="2">CBS 125086</strain>
    </source>
</reference>
<name>A0AAD8PPV3_9PEZI</name>
<feature type="compositionally biased region" description="Basic and acidic residues" evidence="1">
    <location>
        <begin position="245"/>
        <end position="255"/>
    </location>
</feature>
<proteinExistence type="predicted"/>
<protein>
    <submittedName>
        <fullName evidence="2">Uncharacterized protein</fullName>
    </submittedName>
</protein>
<dbReference type="Proteomes" id="UP001230504">
    <property type="component" value="Unassembled WGS sequence"/>
</dbReference>
<evidence type="ECO:0000313" key="2">
    <source>
        <dbReference type="EMBL" id="KAK1573559.1"/>
    </source>
</evidence>
<dbReference type="RefSeq" id="XP_060409164.1">
    <property type="nucleotide sequence ID" value="XM_060560334.1"/>
</dbReference>
<feature type="compositionally biased region" description="Basic and acidic residues" evidence="1">
    <location>
        <begin position="120"/>
        <end position="142"/>
    </location>
</feature>
<feature type="region of interest" description="Disordered" evidence="1">
    <location>
        <begin position="1"/>
        <end position="40"/>
    </location>
</feature>
<evidence type="ECO:0000313" key="3">
    <source>
        <dbReference type="Proteomes" id="UP001230504"/>
    </source>
</evidence>
<keyword evidence="3" id="KW-1185">Reference proteome</keyword>
<accession>A0AAD8PPV3</accession>
<feature type="compositionally biased region" description="Basic and acidic residues" evidence="1">
    <location>
        <begin position="88"/>
        <end position="102"/>
    </location>
</feature>
<evidence type="ECO:0000256" key="1">
    <source>
        <dbReference type="SAM" id="MobiDB-lite"/>
    </source>
</evidence>
<organism evidence="2 3">
    <name type="scientific">Colletotrichum navitas</name>
    <dbReference type="NCBI Taxonomy" id="681940"/>
    <lineage>
        <taxon>Eukaryota</taxon>
        <taxon>Fungi</taxon>
        <taxon>Dikarya</taxon>
        <taxon>Ascomycota</taxon>
        <taxon>Pezizomycotina</taxon>
        <taxon>Sordariomycetes</taxon>
        <taxon>Hypocreomycetidae</taxon>
        <taxon>Glomerellales</taxon>
        <taxon>Glomerellaceae</taxon>
        <taxon>Colletotrichum</taxon>
        <taxon>Colletotrichum graminicola species complex</taxon>
    </lineage>
</organism>
<dbReference type="EMBL" id="JAHLJV010000090">
    <property type="protein sequence ID" value="KAK1573559.1"/>
    <property type="molecule type" value="Genomic_DNA"/>
</dbReference>
<feature type="region of interest" description="Disordered" evidence="1">
    <location>
        <begin position="208"/>
        <end position="255"/>
    </location>
</feature>
<gene>
    <name evidence="2" type="ORF">LY79DRAFT_583593</name>
</gene>
<dbReference type="AlphaFoldDB" id="A0AAD8PPV3"/>